<dbReference type="EMBL" id="HBGS01012960">
    <property type="protein sequence ID" value="CAD9392342.1"/>
    <property type="molecule type" value="Transcribed_RNA"/>
</dbReference>
<feature type="transmembrane region" description="Helical" evidence="9">
    <location>
        <begin position="138"/>
        <end position="160"/>
    </location>
</feature>
<dbReference type="GO" id="GO:0005886">
    <property type="term" value="C:plasma membrane"/>
    <property type="evidence" value="ECO:0007669"/>
    <property type="project" value="TreeGrafter"/>
</dbReference>
<keyword evidence="4" id="KW-0106">Calcium</keyword>
<dbReference type="EMBL" id="HBGS01012961">
    <property type="protein sequence ID" value="CAD9392347.1"/>
    <property type="molecule type" value="Transcribed_RNA"/>
</dbReference>
<dbReference type="GO" id="GO:0015271">
    <property type="term" value="F:outward rectifier potassium channel activity"/>
    <property type="evidence" value="ECO:0007669"/>
    <property type="project" value="TreeGrafter"/>
</dbReference>
<feature type="domain" description="Potassium channel" evidence="10">
    <location>
        <begin position="12"/>
        <end position="61"/>
    </location>
</feature>
<comment type="subcellular location">
    <subcellularLocation>
        <location evidence="1">Membrane</location>
        <topology evidence="1">Multi-pass membrane protein</topology>
    </subcellularLocation>
</comment>
<evidence type="ECO:0000256" key="4">
    <source>
        <dbReference type="ARBA" id="ARBA00022837"/>
    </source>
</evidence>
<keyword evidence="8" id="KW-0407">Ion channel</keyword>
<dbReference type="GO" id="GO:0005737">
    <property type="term" value="C:cytoplasm"/>
    <property type="evidence" value="ECO:0007669"/>
    <property type="project" value="UniProtKB-ARBA"/>
</dbReference>
<dbReference type="PANTHER" id="PTHR11003:SF291">
    <property type="entry name" value="IP11374P"/>
    <property type="match status" value="1"/>
</dbReference>
<evidence type="ECO:0000256" key="6">
    <source>
        <dbReference type="ARBA" id="ARBA00023065"/>
    </source>
</evidence>
<evidence type="ECO:0000256" key="9">
    <source>
        <dbReference type="SAM" id="Phobius"/>
    </source>
</evidence>
<dbReference type="PROSITE" id="PS00018">
    <property type="entry name" value="EF_HAND_1"/>
    <property type="match status" value="1"/>
</dbReference>
<keyword evidence="2" id="KW-0813">Transport</keyword>
<dbReference type="InterPro" id="IPR003280">
    <property type="entry name" value="2pore_dom_K_chnl"/>
</dbReference>
<dbReference type="InterPro" id="IPR018247">
    <property type="entry name" value="EF_Hand_1_Ca_BS"/>
</dbReference>
<evidence type="ECO:0000256" key="3">
    <source>
        <dbReference type="ARBA" id="ARBA00022692"/>
    </source>
</evidence>
<reference evidence="12" key="1">
    <citation type="submission" date="2021-01" db="EMBL/GenBank/DDBJ databases">
        <authorList>
            <person name="Corre E."/>
            <person name="Pelletier E."/>
            <person name="Niang G."/>
            <person name="Scheremetjew M."/>
            <person name="Finn R."/>
            <person name="Kale V."/>
            <person name="Holt S."/>
            <person name="Cochrane G."/>
            <person name="Meng A."/>
            <person name="Brown T."/>
            <person name="Cohen L."/>
        </authorList>
    </citation>
    <scope>NUCLEOTIDE SEQUENCE</scope>
    <source>
        <strain evidence="12">CCMP1381</strain>
    </source>
</reference>
<dbReference type="GO" id="GO:0022841">
    <property type="term" value="F:potassium ion leak channel activity"/>
    <property type="evidence" value="ECO:0007669"/>
    <property type="project" value="TreeGrafter"/>
</dbReference>
<keyword evidence="5 9" id="KW-1133">Transmembrane helix</keyword>
<evidence type="ECO:0000256" key="2">
    <source>
        <dbReference type="ARBA" id="ARBA00022448"/>
    </source>
</evidence>
<dbReference type="GO" id="GO:0030322">
    <property type="term" value="P:stabilization of membrane potential"/>
    <property type="evidence" value="ECO:0007669"/>
    <property type="project" value="TreeGrafter"/>
</dbReference>
<dbReference type="AlphaFoldDB" id="A0A6U3RFT8"/>
<evidence type="ECO:0000256" key="8">
    <source>
        <dbReference type="ARBA" id="ARBA00023303"/>
    </source>
</evidence>
<evidence type="ECO:0000256" key="1">
    <source>
        <dbReference type="ARBA" id="ARBA00004141"/>
    </source>
</evidence>
<dbReference type="PANTHER" id="PTHR11003">
    <property type="entry name" value="POTASSIUM CHANNEL, SUBFAMILY K"/>
    <property type="match status" value="1"/>
</dbReference>
<keyword evidence="3 9" id="KW-0812">Transmembrane</keyword>
<dbReference type="InterPro" id="IPR011992">
    <property type="entry name" value="EF-hand-dom_pair"/>
</dbReference>
<evidence type="ECO:0000313" key="12">
    <source>
        <dbReference type="EMBL" id="CAD9392347.1"/>
    </source>
</evidence>
<organism evidence="12">
    <name type="scientific">Octactis speculum</name>
    <dbReference type="NCBI Taxonomy" id="3111310"/>
    <lineage>
        <taxon>Eukaryota</taxon>
        <taxon>Sar</taxon>
        <taxon>Stramenopiles</taxon>
        <taxon>Ochrophyta</taxon>
        <taxon>Dictyochophyceae</taxon>
        <taxon>Dictyochales</taxon>
        <taxon>Dictyochaceae</taxon>
        <taxon>Octactis</taxon>
    </lineage>
</organism>
<dbReference type="InterPro" id="IPR013099">
    <property type="entry name" value="K_chnl_dom"/>
</dbReference>
<dbReference type="Pfam" id="PF07885">
    <property type="entry name" value="Ion_trans_2"/>
    <property type="match status" value="2"/>
</dbReference>
<feature type="transmembrane region" description="Helical" evidence="9">
    <location>
        <begin position="44"/>
        <end position="67"/>
    </location>
</feature>
<dbReference type="SUPFAM" id="SSF81324">
    <property type="entry name" value="Voltage-gated potassium channels"/>
    <property type="match status" value="2"/>
</dbReference>
<keyword evidence="6" id="KW-0406">Ion transport</keyword>
<gene>
    <name evidence="11" type="ORF">DSPE1174_LOCUS6843</name>
    <name evidence="12" type="ORF">DSPE1174_LOCUS6844</name>
</gene>
<evidence type="ECO:0000256" key="7">
    <source>
        <dbReference type="ARBA" id="ARBA00023136"/>
    </source>
</evidence>
<evidence type="ECO:0000256" key="5">
    <source>
        <dbReference type="ARBA" id="ARBA00022989"/>
    </source>
</evidence>
<name>A0A6U3RFT8_9STRA</name>
<dbReference type="Gene3D" id="1.10.287.70">
    <property type="match status" value="2"/>
</dbReference>
<feature type="transmembrane region" description="Helical" evidence="9">
    <location>
        <begin position="12"/>
        <end position="32"/>
    </location>
</feature>
<proteinExistence type="predicted"/>
<sequence length="368" mass="41471">MTNYDSNGRERPLTIIDALYFTMVTISTVGYGDMSPINEPDLRIFSVCYILIGITIVFKNLAFIFSAPIRMVRVGMLALIESFDPTPRTVDTSGDGFSDTHLPKYSDGMSGEMIDLNGNGIADFVSYPSPFVYWGQELLPAFIVMVLIQLISAVIFCELLPDLKLGVALYHCFITATTVGYGDVSISTQSARLFSSFHILISVSWLGALLKNYEVLIDKREAQIAHTMLLTRMLNPDEVHAMDKDNKGVDKLEFVVNMLILLGVKLCDKPLEWNDVRPFILKFENLDKDNDGRIAHDELDLFVEQEKALYPKAAELCRELENEGKLTAGRRNWDLLRHTHHSLSWMKRSIHPSVRPASNATKNHILPV</sequence>
<keyword evidence="7 9" id="KW-0472">Membrane</keyword>
<evidence type="ECO:0000259" key="10">
    <source>
        <dbReference type="Pfam" id="PF07885"/>
    </source>
</evidence>
<dbReference type="SUPFAM" id="SSF47473">
    <property type="entry name" value="EF-hand"/>
    <property type="match status" value="1"/>
</dbReference>
<accession>A0A6U3RFT8</accession>
<protein>
    <recommendedName>
        <fullName evidence="10">Potassium channel domain-containing protein</fullName>
    </recommendedName>
</protein>
<evidence type="ECO:0000313" key="11">
    <source>
        <dbReference type="EMBL" id="CAD9392342.1"/>
    </source>
</evidence>
<feature type="domain" description="Potassium channel" evidence="10">
    <location>
        <begin position="145"/>
        <end position="212"/>
    </location>
</feature>